<feature type="transmembrane region" description="Helical" evidence="6">
    <location>
        <begin position="72"/>
        <end position="90"/>
    </location>
</feature>
<comment type="caution">
    <text evidence="7">The sequence shown here is derived from an EMBL/GenBank/DDBJ whole genome shotgun (WGS) entry which is preliminary data.</text>
</comment>
<dbReference type="Proteomes" id="UP000292120">
    <property type="component" value="Unassembled WGS sequence"/>
</dbReference>
<feature type="transmembrane region" description="Helical" evidence="6">
    <location>
        <begin position="283"/>
        <end position="300"/>
    </location>
</feature>
<dbReference type="InterPro" id="IPR050833">
    <property type="entry name" value="Poly_Biosynth_Transport"/>
</dbReference>
<reference evidence="7 8" key="1">
    <citation type="submission" date="2019-02" db="EMBL/GenBank/DDBJ databases">
        <title>Aquabacterium sp. strain KMB7.</title>
        <authorList>
            <person name="Chen W.-M."/>
        </authorList>
    </citation>
    <scope>NUCLEOTIDE SEQUENCE [LARGE SCALE GENOMIC DNA]</scope>
    <source>
        <strain evidence="7 8">KMB7</strain>
    </source>
</reference>
<feature type="transmembrane region" description="Helical" evidence="6">
    <location>
        <begin position="306"/>
        <end position="328"/>
    </location>
</feature>
<feature type="transmembrane region" description="Helical" evidence="6">
    <location>
        <begin position="200"/>
        <end position="218"/>
    </location>
</feature>
<evidence type="ECO:0000256" key="3">
    <source>
        <dbReference type="ARBA" id="ARBA00022692"/>
    </source>
</evidence>
<feature type="transmembrane region" description="Helical" evidence="6">
    <location>
        <begin position="102"/>
        <end position="123"/>
    </location>
</feature>
<protein>
    <recommendedName>
        <fullName evidence="9">Lipopolysaccharide biosynthesis protein</fullName>
    </recommendedName>
</protein>
<evidence type="ECO:0000256" key="6">
    <source>
        <dbReference type="SAM" id="Phobius"/>
    </source>
</evidence>
<feature type="transmembrane region" description="Helical" evidence="6">
    <location>
        <begin position="349"/>
        <end position="367"/>
    </location>
</feature>
<evidence type="ECO:0000256" key="5">
    <source>
        <dbReference type="ARBA" id="ARBA00023136"/>
    </source>
</evidence>
<keyword evidence="5 6" id="KW-0472">Membrane</keyword>
<accession>A0A4Q9GZA5</accession>
<dbReference type="EMBL" id="SIXI01000004">
    <property type="protein sequence ID" value="TBO30175.1"/>
    <property type="molecule type" value="Genomic_DNA"/>
</dbReference>
<dbReference type="RefSeq" id="WP_130968168.1">
    <property type="nucleotide sequence ID" value="NZ_SIXI01000004.1"/>
</dbReference>
<sequence length="409" mass="46003">MSLLISFLIPPLFVSALGTERYGQWLYLFSIPTSLVMLDMGISSAFSTEIYRHHVEGRVEQAARLLRTGCRVVVALMLLVLVLSASLIAWHHATQGDLEFHATLFVLCLYIILGFPSELLVASFKIAGRFDQNQWLYLAARILELMLLLALIRTNQFVWMAGGLVAARVLMMLALAVQARRLTPTLFRGHWRDREPFKHLWLPSVTHALSPLIIFVSMQVPLLILAPTAGLTAVVAYSTIRTLARLPLQLSSQMSYSLFTEYTRMAANGQHGLIERLYRKGQWAIIGLFSLAAVGGWWLGEPFLNWWVKQTVIGFHWIFVCLVLEALFESMMRHRVCLSSSNNRHAFDAMFQLMVVGFAVCGLYITGQSTGELVWMVMASAGVTLSGLLILLWRDRRLDLSQMLGSGAR</sequence>
<keyword evidence="8" id="KW-1185">Reference proteome</keyword>
<keyword evidence="4 6" id="KW-1133">Transmembrane helix</keyword>
<keyword evidence="2" id="KW-1003">Cell membrane</keyword>
<evidence type="ECO:0008006" key="9">
    <source>
        <dbReference type="Google" id="ProtNLM"/>
    </source>
</evidence>
<name>A0A4Q9GZA5_9BURK</name>
<dbReference type="PANTHER" id="PTHR30250:SF26">
    <property type="entry name" value="PSMA PROTEIN"/>
    <property type="match status" value="1"/>
</dbReference>
<evidence type="ECO:0000256" key="2">
    <source>
        <dbReference type="ARBA" id="ARBA00022475"/>
    </source>
</evidence>
<evidence type="ECO:0000256" key="1">
    <source>
        <dbReference type="ARBA" id="ARBA00004651"/>
    </source>
</evidence>
<dbReference type="OrthoDB" id="7011692at2"/>
<proteinExistence type="predicted"/>
<dbReference type="GO" id="GO:0005886">
    <property type="term" value="C:plasma membrane"/>
    <property type="evidence" value="ECO:0007669"/>
    <property type="project" value="UniProtKB-SubCell"/>
</dbReference>
<evidence type="ECO:0000313" key="8">
    <source>
        <dbReference type="Proteomes" id="UP000292120"/>
    </source>
</evidence>
<feature type="transmembrane region" description="Helical" evidence="6">
    <location>
        <begin position="373"/>
        <end position="393"/>
    </location>
</feature>
<evidence type="ECO:0000313" key="7">
    <source>
        <dbReference type="EMBL" id="TBO30175.1"/>
    </source>
</evidence>
<organism evidence="7 8">
    <name type="scientific">Aquabacterium lacunae</name>
    <dbReference type="NCBI Taxonomy" id="2528630"/>
    <lineage>
        <taxon>Bacteria</taxon>
        <taxon>Pseudomonadati</taxon>
        <taxon>Pseudomonadota</taxon>
        <taxon>Betaproteobacteria</taxon>
        <taxon>Burkholderiales</taxon>
        <taxon>Aquabacterium</taxon>
    </lineage>
</organism>
<feature type="transmembrane region" description="Helical" evidence="6">
    <location>
        <begin position="28"/>
        <end position="51"/>
    </location>
</feature>
<evidence type="ECO:0000256" key="4">
    <source>
        <dbReference type="ARBA" id="ARBA00022989"/>
    </source>
</evidence>
<dbReference type="PANTHER" id="PTHR30250">
    <property type="entry name" value="PST FAMILY PREDICTED COLANIC ACID TRANSPORTER"/>
    <property type="match status" value="1"/>
</dbReference>
<feature type="transmembrane region" description="Helical" evidence="6">
    <location>
        <begin position="224"/>
        <end position="244"/>
    </location>
</feature>
<feature type="transmembrane region" description="Helical" evidence="6">
    <location>
        <begin position="158"/>
        <end position="179"/>
    </location>
</feature>
<comment type="subcellular location">
    <subcellularLocation>
        <location evidence="1">Cell membrane</location>
        <topology evidence="1">Multi-pass membrane protein</topology>
    </subcellularLocation>
</comment>
<feature type="transmembrane region" description="Helical" evidence="6">
    <location>
        <begin position="135"/>
        <end position="152"/>
    </location>
</feature>
<gene>
    <name evidence="7" type="ORF">EYS42_10780</name>
</gene>
<dbReference type="AlphaFoldDB" id="A0A4Q9GZA5"/>
<keyword evidence="3 6" id="KW-0812">Transmembrane</keyword>